<dbReference type="Gene3D" id="3.30.2010.10">
    <property type="entry name" value="Metalloproteases ('zincins'), catalytic domain"/>
    <property type="match status" value="1"/>
</dbReference>
<keyword evidence="4 6" id="KW-0862">Zinc</keyword>
<dbReference type="Pfam" id="PF01435">
    <property type="entry name" value="Peptidase_M48"/>
    <property type="match status" value="1"/>
</dbReference>
<feature type="domain" description="Peptidase M48" evidence="8">
    <location>
        <begin position="180"/>
        <end position="356"/>
    </location>
</feature>
<sequence length="362" mass="39043">MVNRTVLLTAGRAYQDFRLWSGIGSIGWNLLFFTVFLLAGLHVVLFQGLGIERQSSPLMVALGFGAFYALHAAVNFPLELLAGWASERSFGMTRRTLWRWLGAYLIGVIGQGVLFVLGLTALWQLRESLPTGWWLAAAGGSLVIVLLMACLQPFLLPPVVRLKPLAAPQVLDLIPAPLRTALPKVVVFTGDDDEAVNGGLVGWGPATQIWLSQTTLDKLQAEQVACLLIRELGHLKAGHRTLGIVVSGLWLAVGVAVAASLTDYVGTGSPADLLILAVGMTWWSFAGLFVLPALGRRSVLAADRFYLTHGGNAQTLRDTLLRLAEINRAQPDIAGGKQQVFHPLPSLDARLAHIEQYCSGGQ</sequence>
<evidence type="ECO:0000256" key="6">
    <source>
        <dbReference type="RuleBase" id="RU003983"/>
    </source>
</evidence>
<evidence type="ECO:0000256" key="5">
    <source>
        <dbReference type="ARBA" id="ARBA00023049"/>
    </source>
</evidence>
<feature type="transmembrane region" description="Helical" evidence="7">
    <location>
        <begin position="58"/>
        <end position="85"/>
    </location>
</feature>
<comment type="similarity">
    <text evidence="6">Belongs to the peptidase M48 family.</text>
</comment>
<keyword evidence="3 6" id="KW-0378">Hydrolase</keyword>
<feature type="transmembrane region" description="Helical" evidence="7">
    <location>
        <begin position="273"/>
        <end position="294"/>
    </location>
</feature>
<evidence type="ECO:0000313" key="10">
    <source>
        <dbReference type="EMBL" id="QUW03510.1"/>
    </source>
</evidence>
<accession>A0ABX8BEL1</accession>
<evidence type="ECO:0000256" key="1">
    <source>
        <dbReference type="ARBA" id="ARBA00022670"/>
    </source>
</evidence>
<feature type="domain" description="CAAX prenyl protease 1 N-terminal" evidence="9">
    <location>
        <begin position="15"/>
        <end position="159"/>
    </location>
</feature>
<dbReference type="EMBL" id="CP072648">
    <property type="protein sequence ID" value="QUW03510.1"/>
    <property type="molecule type" value="Genomic_DNA"/>
</dbReference>
<evidence type="ECO:0000256" key="2">
    <source>
        <dbReference type="ARBA" id="ARBA00022723"/>
    </source>
</evidence>
<dbReference type="Pfam" id="PF16491">
    <property type="entry name" value="Peptidase_M48_N"/>
    <property type="match status" value="1"/>
</dbReference>
<dbReference type="InterPro" id="IPR032456">
    <property type="entry name" value="Peptidase_M48_N"/>
</dbReference>
<evidence type="ECO:0000259" key="8">
    <source>
        <dbReference type="Pfam" id="PF01435"/>
    </source>
</evidence>
<protein>
    <submittedName>
        <fullName evidence="10">M48 family metalloprotease</fullName>
        <ecNumber evidence="10">3.4.24.-</ecNumber>
    </submittedName>
</protein>
<keyword evidence="7" id="KW-1133">Transmembrane helix</keyword>
<gene>
    <name evidence="10" type="ORF">J8C06_03465</name>
</gene>
<feature type="transmembrane region" description="Helical" evidence="7">
    <location>
        <begin position="26"/>
        <end position="46"/>
    </location>
</feature>
<keyword evidence="11" id="KW-1185">Reference proteome</keyword>
<evidence type="ECO:0000256" key="4">
    <source>
        <dbReference type="ARBA" id="ARBA00022833"/>
    </source>
</evidence>
<keyword evidence="2" id="KW-0479">Metal-binding</keyword>
<keyword evidence="7" id="KW-0812">Transmembrane</keyword>
<keyword evidence="1 6" id="KW-0645">Protease</keyword>
<organism evidence="10 11">
    <name type="scientific">Chloracidobacterium validum</name>
    <dbReference type="NCBI Taxonomy" id="2821543"/>
    <lineage>
        <taxon>Bacteria</taxon>
        <taxon>Pseudomonadati</taxon>
        <taxon>Acidobacteriota</taxon>
        <taxon>Terriglobia</taxon>
        <taxon>Terriglobales</taxon>
        <taxon>Acidobacteriaceae</taxon>
        <taxon>Chloracidobacterium</taxon>
    </lineage>
</organism>
<feature type="transmembrane region" description="Helical" evidence="7">
    <location>
        <begin position="97"/>
        <end position="121"/>
    </location>
</feature>
<proteinExistence type="inferred from homology"/>
<feature type="transmembrane region" description="Helical" evidence="7">
    <location>
        <begin position="133"/>
        <end position="156"/>
    </location>
</feature>
<comment type="cofactor">
    <cofactor evidence="6">
        <name>Zn(2+)</name>
        <dbReference type="ChEBI" id="CHEBI:29105"/>
    </cofactor>
    <text evidence="6">Binds 1 zinc ion per subunit.</text>
</comment>
<name>A0ABX8BEL1_9BACT</name>
<dbReference type="InterPro" id="IPR001915">
    <property type="entry name" value="Peptidase_M48"/>
</dbReference>
<keyword evidence="7" id="KW-0472">Membrane</keyword>
<reference evidence="10 11" key="1">
    <citation type="submission" date="2021-03" db="EMBL/GenBank/DDBJ databases">
        <title>Genomic and phenotypic characterization of Chloracidobacterium isolates provides evidence for multiple species.</title>
        <authorList>
            <person name="Saini M.K."/>
            <person name="Costas A.M.G."/>
            <person name="Tank M."/>
            <person name="Bryant D.A."/>
        </authorList>
    </citation>
    <scope>NUCLEOTIDE SEQUENCE [LARGE SCALE GENOMIC DNA]</scope>
    <source>
        <strain evidence="10 11">BV2-C</strain>
    </source>
</reference>
<evidence type="ECO:0000313" key="11">
    <source>
        <dbReference type="Proteomes" id="UP000676506"/>
    </source>
</evidence>
<feature type="transmembrane region" description="Helical" evidence="7">
    <location>
        <begin position="242"/>
        <end position="261"/>
    </location>
</feature>
<dbReference type="RefSeq" id="WP_211429400.1">
    <property type="nucleotide sequence ID" value="NZ_CP072648.1"/>
</dbReference>
<evidence type="ECO:0000259" key="9">
    <source>
        <dbReference type="Pfam" id="PF16491"/>
    </source>
</evidence>
<keyword evidence="5 6" id="KW-0482">Metalloprotease</keyword>
<dbReference type="Proteomes" id="UP000676506">
    <property type="component" value="Chromosome 1"/>
</dbReference>
<dbReference type="GO" id="GO:0008237">
    <property type="term" value="F:metallopeptidase activity"/>
    <property type="evidence" value="ECO:0007669"/>
    <property type="project" value="UniProtKB-KW"/>
</dbReference>
<evidence type="ECO:0000256" key="3">
    <source>
        <dbReference type="ARBA" id="ARBA00022801"/>
    </source>
</evidence>
<evidence type="ECO:0000256" key="7">
    <source>
        <dbReference type="SAM" id="Phobius"/>
    </source>
</evidence>
<dbReference type="EC" id="3.4.24.-" evidence="10"/>